<dbReference type="AlphaFoldDB" id="A0A6G1MNM5"/>
<protein>
    <submittedName>
        <fullName evidence="3">Uncharacterized protein</fullName>
    </submittedName>
</protein>
<feature type="coiled-coil region" evidence="1">
    <location>
        <begin position="118"/>
        <end position="152"/>
    </location>
</feature>
<sequence length="217" mass="24756">MSSPPIATDVKVVTGQHHCDSAACQQRRNEANTSSLRTRNGTSTESDPQIQNMKLLFDTLSLRGDALHADIPYSEPTPAVIPSKMDNQESTGSQQPVVSFDFRVVFQLGKVATRVKDNNRKQNEILLKQEDLARKQEDLAQKQNEILLKQEDFAQKQEDLAQKQDFLETTILRVFDMQKYLLSEFTVLKRALVLLHPDQANILYPRQRPQPPPQNFQ</sequence>
<evidence type="ECO:0000256" key="1">
    <source>
        <dbReference type="SAM" id="Coils"/>
    </source>
</evidence>
<evidence type="ECO:0000313" key="3">
    <source>
        <dbReference type="EMBL" id="KAF3231939.1"/>
    </source>
</evidence>
<reference evidence="3 4" key="1">
    <citation type="submission" date="2019-06" db="EMBL/GenBank/DDBJ databases">
        <authorList>
            <person name="Palmer J.M."/>
        </authorList>
    </citation>
    <scope>NUCLEOTIDE SEQUENCE [LARGE SCALE GENOMIC DNA]</scope>
    <source>
        <strain evidence="3 4">TWF191</strain>
    </source>
</reference>
<gene>
    <name evidence="3" type="ORF">TWF191_003915</name>
</gene>
<keyword evidence="1" id="KW-0175">Coiled coil</keyword>
<proteinExistence type="predicted"/>
<organism evidence="3 4">
    <name type="scientific">Orbilia oligospora</name>
    <name type="common">Nematode-trapping fungus</name>
    <name type="synonym">Arthrobotrys oligospora</name>
    <dbReference type="NCBI Taxonomy" id="2813651"/>
    <lineage>
        <taxon>Eukaryota</taxon>
        <taxon>Fungi</taxon>
        <taxon>Dikarya</taxon>
        <taxon>Ascomycota</taxon>
        <taxon>Pezizomycotina</taxon>
        <taxon>Orbiliomycetes</taxon>
        <taxon>Orbiliales</taxon>
        <taxon>Orbiliaceae</taxon>
        <taxon>Orbilia</taxon>
    </lineage>
</organism>
<accession>A0A6G1MNM5</accession>
<dbReference type="Proteomes" id="UP000483672">
    <property type="component" value="Unassembled WGS sequence"/>
</dbReference>
<name>A0A6G1MNM5_ORBOL</name>
<evidence type="ECO:0000313" key="4">
    <source>
        <dbReference type="Proteomes" id="UP000483672"/>
    </source>
</evidence>
<comment type="caution">
    <text evidence="3">The sequence shown here is derived from an EMBL/GenBank/DDBJ whole genome shotgun (WGS) entry which is preliminary data.</text>
</comment>
<dbReference type="EMBL" id="WIPF01000002">
    <property type="protein sequence ID" value="KAF3231939.1"/>
    <property type="molecule type" value="Genomic_DNA"/>
</dbReference>
<feature type="region of interest" description="Disordered" evidence="2">
    <location>
        <begin position="27"/>
        <end position="47"/>
    </location>
</feature>
<evidence type="ECO:0000256" key="2">
    <source>
        <dbReference type="SAM" id="MobiDB-lite"/>
    </source>
</evidence>